<evidence type="ECO:0000313" key="1">
    <source>
        <dbReference type="EMBL" id="POD65312.1"/>
    </source>
</evidence>
<evidence type="ECO:0000313" key="2">
    <source>
        <dbReference type="Proteomes" id="UP000236998"/>
    </source>
</evidence>
<dbReference type="Proteomes" id="UP000236998">
    <property type="component" value="Unassembled WGS sequence"/>
</dbReference>
<reference evidence="1 2" key="1">
    <citation type="submission" date="2016-10" db="EMBL/GenBank/DDBJ databases">
        <title>Comparative genomics of Pseudomonas syringae.</title>
        <authorList>
            <person name="Hulin M.T."/>
        </authorList>
    </citation>
    <scope>NUCLEOTIDE SEQUENCE [LARGE SCALE GENOMIC DNA]</scope>
    <source>
        <strain evidence="1 2">9643</strain>
    </source>
</reference>
<sequence>MVFDSHVELFVLTEATWPLHVHFYRGIARSVKYATALLIAQAELPTCDFELGQSWAVWSCLIGNSVKTKGARQQ</sequence>
<proteinExistence type="predicted"/>
<accession>A0ABD6V8G2</accession>
<organism evidence="1 2">
    <name type="scientific">Pseudomonas syringae group genomosp. 3</name>
    <dbReference type="NCBI Taxonomy" id="251701"/>
    <lineage>
        <taxon>Bacteria</taxon>
        <taxon>Pseudomonadati</taxon>
        <taxon>Pseudomonadota</taxon>
        <taxon>Gammaproteobacteria</taxon>
        <taxon>Pseudomonadales</taxon>
        <taxon>Pseudomonadaceae</taxon>
        <taxon>Pseudomonas</taxon>
    </lineage>
</organism>
<protein>
    <submittedName>
        <fullName evidence="1">Uncharacterized protein</fullName>
    </submittedName>
</protein>
<name>A0ABD6V8G2_9PSED</name>
<dbReference type="EMBL" id="MLET01000020">
    <property type="protein sequence ID" value="POD65312.1"/>
    <property type="molecule type" value="Genomic_DNA"/>
</dbReference>
<gene>
    <name evidence="1" type="ORF">BKM07_22235</name>
</gene>
<comment type="caution">
    <text evidence="1">The sequence shown here is derived from an EMBL/GenBank/DDBJ whole genome shotgun (WGS) entry which is preliminary data.</text>
</comment>
<dbReference type="AlphaFoldDB" id="A0ABD6V8G2"/>